<evidence type="ECO:0000259" key="4">
    <source>
        <dbReference type="PROSITE" id="PS50851"/>
    </source>
</evidence>
<protein>
    <recommendedName>
        <fullName evidence="2">Chemotaxis protein CheW</fullName>
    </recommendedName>
</protein>
<dbReference type="SUPFAM" id="SSF50341">
    <property type="entry name" value="CheW-like"/>
    <property type="match status" value="1"/>
</dbReference>
<sequence length="158" mass="17216">MSEKSQARAVQQWLTFRVGDEEYGVDLLQVQEIRSYETPTRIASAPEYVNGVLDLRGDVVPIIDLRRKLGLQNKGYDAATVTIMLRLAHGVVGMVVEGVTDVVNLQPQHLRAVPPIKAGSANDYLLAMGVQEERSLILVDAQKLMGTSAEDAPSCAPT</sequence>
<evidence type="ECO:0000256" key="2">
    <source>
        <dbReference type="ARBA" id="ARBA00021483"/>
    </source>
</evidence>
<dbReference type="Pfam" id="PF01584">
    <property type="entry name" value="CheW"/>
    <property type="match status" value="1"/>
</dbReference>
<dbReference type="KEGG" id="amon:H9L24_03240"/>
<dbReference type="Proteomes" id="UP000516057">
    <property type="component" value="Chromosome"/>
</dbReference>
<dbReference type="GO" id="GO:0006935">
    <property type="term" value="P:chemotaxis"/>
    <property type="evidence" value="ECO:0007669"/>
    <property type="project" value="InterPro"/>
</dbReference>
<gene>
    <name evidence="5" type="ORF">H9L24_03240</name>
</gene>
<reference evidence="5 6" key="1">
    <citation type="submission" date="2020-08" db="EMBL/GenBank/DDBJ databases">
        <title>Genome sequence of Acidovorax monticola KACC 19171T.</title>
        <authorList>
            <person name="Hyun D.-W."/>
            <person name="Bae J.-W."/>
        </authorList>
    </citation>
    <scope>NUCLEOTIDE SEQUENCE [LARGE SCALE GENOMIC DNA]</scope>
    <source>
        <strain evidence="5 6">KACC 19171</strain>
    </source>
</reference>
<dbReference type="EMBL" id="CP060790">
    <property type="protein sequence ID" value="QNP59980.1"/>
    <property type="molecule type" value="Genomic_DNA"/>
</dbReference>
<evidence type="ECO:0000313" key="5">
    <source>
        <dbReference type="EMBL" id="QNP59980.1"/>
    </source>
</evidence>
<dbReference type="PANTHER" id="PTHR22617:SF45">
    <property type="entry name" value="CHEMOTAXIS PROTEIN CHEW"/>
    <property type="match status" value="1"/>
</dbReference>
<dbReference type="GO" id="GO:0007165">
    <property type="term" value="P:signal transduction"/>
    <property type="evidence" value="ECO:0007669"/>
    <property type="project" value="InterPro"/>
</dbReference>
<comment type="subcellular location">
    <subcellularLocation>
        <location evidence="1">Cytoplasm</location>
    </subcellularLocation>
</comment>
<dbReference type="InterPro" id="IPR039315">
    <property type="entry name" value="CheW"/>
</dbReference>
<keyword evidence="3" id="KW-0963">Cytoplasm</keyword>
<dbReference type="Gene3D" id="2.40.50.180">
    <property type="entry name" value="CheA-289, Domain 4"/>
    <property type="match status" value="1"/>
</dbReference>
<proteinExistence type="predicted"/>
<dbReference type="RefSeq" id="WP_187736961.1">
    <property type="nucleotide sequence ID" value="NZ_CP060790.1"/>
</dbReference>
<evidence type="ECO:0000256" key="1">
    <source>
        <dbReference type="ARBA" id="ARBA00004496"/>
    </source>
</evidence>
<name>A0A7H0HHG4_9BURK</name>
<dbReference type="GO" id="GO:0005829">
    <property type="term" value="C:cytosol"/>
    <property type="evidence" value="ECO:0007669"/>
    <property type="project" value="TreeGrafter"/>
</dbReference>
<feature type="domain" description="CheW-like" evidence="4">
    <location>
        <begin position="10"/>
        <end position="150"/>
    </location>
</feature>
<evidence type="ECO:0000256" key="3">
    <source>
        <dbReference type="ARBA" id="ARBA00022490"/>
    </source>
</evidence>
<dbReference type="Gene3D" id="2.30.30.40">
    <property type="entry name" value="SH3 Domains"/>
    <property type="match status" value="1"/>
</dbReference>
<organism evidence="5 6">
    <name type="scientific">Paenacidovorax monticola</name>
    <dbReference type="NCBI Taxonomy" id="1926868"/>
    <lineage>
        <taxon>Bacteria</taxon>
        <taxon>Pseudomonadati</taxon>
        <taxon>Pseudomonadota</taxon>
        <taxon>Betaproteobacteria</taxon>
        <taxon>Burkholderiales</taxon>
        <taxon>Comamonadaceae</taxon>
        <taxon>Paenacidovorax</taxon>
    </lineage>
</organism>
<evidence type="ECO:0000313" key="6">
    <source>
        <dbReference type="Proteomes" id="UP000516057"/>
    </source>
</evidence>
<keyword evidence="6" id="KW-1185">Reference proteome</keyword>
<dbReference type="AlphaFoldDB" id="A0A7H0HHG4"/>
<dbReference type="InterPro" id="IPR036061">
    <property type="entry name" value="CheW-like_dom_sf"/>
</dbReference>
<dbReference type="InterPro" id="IPR002545">
    <property type="entry name" value="CheW-lke_dom"/>
</dbReference>
<accession>A0A7H0HHG4</accession>
<dbReference type="SMART" id="SM00260">
    <property type="entry name" value="CheW"/>
    <property type="match status" value="1"/>
</dbReference>
<dbReference type="PROSITE" id="PS50851">
    <property type="entry name" value="CHEW"/>
    <property type="match status" value="1"/>
</dbReference>
<dbReference type="PANTHER" id="PTHR22617">
    <property type="entry name" value="CHEMOTAXIS SENSOR HISTIDINE KINASE-RELATED"/>
    <property type="match status" value="1"/>
</dbReference>